<dbReference type="EMBL" id="CAJNOR010001725">
    <property type="protein sequence ID" value="CAF1189559.1"/>
    <property type="molecule type" value="Genomic_DNA"/>
</dbReference>
<dbReference type="InterPro" id="IPR038800">
    <property type="entry name" value="CCDC17"/>
</dbReference>
<dbReference type="PANTHER" id="PTHR33820">
    <property type="entry name" value="COILED-COIL DOMAIN-CONTAINING PROTEIN 17"/>
    <property type="match status" value="1"/>
</dbReference>
<name>A0A814VSZ2_ADIRI</name>
<evidence type="ECO:0000313" key="3">
    <source>
        <dbReference type="EMBL" id="CAF1189559.1"/>
    </source>
</evidence>
<sequence>MPSYQPIKCAQCGMTFPNDDALMKHKSKFCVGVKDSGINRKYNPSDDERTDRYPRENYVFNRPSSRRGTKHQSSVAKKRNEVYDWKNKRSMLQNLKDMEDQAYYNSQKARKPVARRKTTNNYDHILNEYERLEAQERDILRQISNLEDPTNSYTNGLTGHERNQLEALKRENARLEQERRLIQVKLKKLIIKNDQLTTVPDYEPHRLLRELQDQRDQSMRNLYTLTDPLNNRRAYSTEIPSLPYLPPQRRTSGNDIRTLRNSYLQSGGHDAAVLVSYSDMERKLSRYDHYPIMRDNPEPLIRQKFQPVPPFPGVDLTSSKVTDVKNENQRLRNELDDIRRRFQGLDSRTKKLELGVGSNRLSDPIVTSDDRNYTKPRVGGNPPMNSLIHSSTRQNDHYQRANRLLSPAYNRYSPTQSFAPYDPTDGFVIFFDYISNLSSAIDCVRLITCLHHEQTGLGEPSQLDPCRCELSADELSNDTMRTAYVATKQPVPRCPPQQALKIVVEVQATSKQAPHDPFLTAAWAKMPIFDYKNSLLTGRWRISLKSLPIQHDERVSVISSLPNFGHAELHYRLVNLRDAVNQSHTTLVPQSRDLYKHPPYD</sequence>
<organism evidence="3 4">
    <name type="scientific">Adineta ricciae</name>
    <name type="common">Rotifer</name>
    <dbReference type="NCBI Taxonomy" id="249248"/>
    <lineage>
        <taxon>Eukaryota</taxon>
        <taxon>Metazoa</taxon>
        <taxon>Spiralia</taxon>
        <taxon>Gnathifera</taxon>
        <taxon>Rotifera</taxon>
        <taxon>Eurotatoria</taxon>
        <taxon>Bdelloidea</taxon>
        <taxon>Adinetida</taxon>
        <taxon>Adinetidae</taxon>
        <taxon>Adineta</taxon>
    </lineage>
</organism>
<reference evidence="3" key="1">
    <citation type="submission" date="2021-02" db="EMBL/GenBank/DDBJ databases">
        <authorList>
            <person name="Nowell W R."/>
        </authorList>
    </citation>
    <scope>NUCLEOTIDE SEQUENCE</scope>
</reference>
<evidence type="ECO:0000256" key="2">
    <source>
        <dbReference type="SAM" id="MobiDB-lite"/>
    </source>
</evidence>
<evidence type="ECO:0000313" key="4">
    <source>
        <dbReference type="Proteomes" id="UP000663828"/>
    </source>
</evidence>
<gene>
    <name evidence="3" type="ORF">XAT740_LOCUS23034</name>
</gene>
<evidence type="ECO:0000256" key="1">
    <source>
        <dbReference type="SAM" id="Coils"/>
    </source>
</evidence>
<dbReference type="PANTHER" id="PTHR33820:SF2">
    <property type="entry name" value="COILED-COIL DOMAIN-CONTAINING PROTEIN 17"/>
    <property type="match status" value="1"/>
</dbReference>
<dbReference type="AlphaFoldDB" id="A0A814VSZ2"/>
<protein>
    <recommendedName>
        <fullName evidence="5">C2H2-type domain-containing protein</fullName>
    </recommendedName>
</protein>
<feature type="region of interest" description="Disordered" evidence="2">
    <location>
        <begin position="59"/>
        <end position="80"/>
    </location>
</feature>
<feature type="coiled-coil region" evidence="1">
    <location>
        <begin position="115"/>
        <end position="192"/>
    </location>
</feature>
<dbReference type="Proteomes" id="UP000663828">
    <property type="component" value="Unassembled WGS sequence"/>
</dbReference>
<evidence type="ECO:0008006" key="5">
    <source>
        <dbReference type="Google" id="ProtNLM"/>
    </source>
</evidence>
<keyword evidence="4" id="KW-1185">Reference proteome</keyword>
<feature type="region of interest" description="Disordered" evidence="2">
    <location>
        <begin position="363"/>
        <end position="386"/>
    </location>
</feature>
<comment type="caution">
    <text evidence="3">The sequence shown here is derived from an EMBL/GenBank/DDBJ whole genome shotgun (WGS) entry which is preliminary data.</text>
</comment>
<accession>A0A814VSZ2</accession>
<keyword evidence="1" id="KW-0175">Coiled coil</keyword>
<proteinExistence type="predicted"/>
<feature type="coiled-coil region" evidence="1">
    <location>
        <begin position="314"/>
        <end position="348"/>
    </location>
</feature>